<proteinExistence type="predicted"/>
<accession>A0A4C1WFZ6</accession>
<sequence>MYTLFVVVVGFEKLQRTLSETSVAAVASDIGLFVSAPPNHASPCCTRLCVALQTARTIRRRGLVSQTAAMKPEQSPIKIVYGEIKFIASVRATVAKSTIRDSLHLITLKRRDSILRRPRGNRNESARPAVHSRRKTRSLQVYLAAPELLRFSRFLKLRCK</sequence>
<gene>
    <name evidence="1" type="ORF">EVAR_81617_1</name>
</gene>
<organism evidence="1 2">
    <name type="scientific">Eumeta variegata</name>
    <name type="common">Bagworm moth</name>
    <name type="synonym">Eumeta japonica</name>
    <dbReference type="NCBI Taxonomy" id="151549"/>
    <lineage>
        <taxon>Eukaryota</taxon>
        <taxon>Metazoa</taxon>
        <taxon>Ecdysozoa</taxon>
        <taxon>Arthropoda</taxon>
        <taxon>Hexapoda</taxon>
        <taxon>Insecta</taxon>
        <taxon>Pterygota</taxon>
        <taxon>Neoptera</taxon>
        <taxon>Endopterygota</taxon>
        <taxon>Lepidoptera</taxon>
        <taxon>Glossata</taxon>
        <taxon>Ditrysia</taxon>
        <taxon>Tineoidea</taxon>
        <taxon>Psychidae</taxon>
        <taxon>Oiketicinae</taxon>
        <taxon>Eumeta</taxon>
    </lineage>
</organism>
<protein>
    <submittedName>
        <fullName evidence="1">Uncharacterized protein</fullName>
    </submittedName>
</protein>
<dbReference type="EMBL" id="BGZK01000536">
    <property type="protein sequence ID" value="GBP49057.1"/>
    <property type="molecule type" value="Genomic_DNA"/>
</dbReference>
<dbReference type="AlphaFoldDB" id="A0A4C1WFZ6"/>
<dbReference type="Proteomes" id="UP000299102">
    <property type="component" value="Unassembled WGS sequence"/>
</dbReference>
<reference evidence="1 2" key="1">
    <citation type="journal article" date="2019" name="Commun. Biol.">
        <title>The bagworm genome reveals a unique fibroin gene that provides high tensile strength.</title>
        <authorList>
            <person name="Kono N."/>
            <person name="Nakamura H."/>
            <person name="Ohtoshi R."/>
            <person name="Tomita M."/>
            <person name="Numata K."/>
            <person name="Arakawa K."/>
        </authorList>
    </citation>
    <scope>NUCLEOTIDE SEQUENCE [LARGE SCALE GENOMIC DNA]</scope>
</reference>
<comment type="caution">
    <text evidence="1">The sequence shown here is derived from an EMBL/GenBank/DDBJ whole genome shotgun (WGS) entry which is preliminary data.</text>
</comment>
<name>A0A4C1WFZ6_EUMVA</name>
<keyword evidence="2" id="KW-1185">Reference proteome</keyword>
<evidence type="ECO:0000313" key="1">
    <source>
        <dbReference type="EMBL" id="GBP49057.1"/>
    </source>
</evidence>
<evidence type="ECO:0000313" key="2">
    <source>
        <dbReference type="Proteomes" id="UP000299102"/>
    </source>
</evidence>